<dbReference type="OrthoDB" id="8156917at2"/>
<dbReference type="Proteomes" id="UP000001918">
    <property type="component" value="Chromosome"/>
</dbReference>
<dbReference type="SUPFAM" id="SSF55469">
    <property type="entry name" value="FMN-dependent nitroreductase-like"/>
    <property type="match status" value="2"/>
</dbReference>
<proteinExistence type="predicted"/>
<organism evidence="2 3">
    <name type="scientific">Thermomonospora curvata (strain ATCC 19995 / DSM 43183 / JCM 3096 / KCTC 9072 / NBRC 15933 / NCIMB 10081 / Henssen B9)</name>
    <dbReference type="NCBI Taxonomy" id="471852"/>
    <lineage>
        <taxon>Bacteria</taxon>
        <taxon>Bacillati</taxon>
        <taxon>Actinomycetota</taxon>
        <taxon>Actinomycetes</taxon>
        <taxon>Streptosporangiales</taxon>
        <taxon>Thermomonosporaceae</taxon>
        <taxon>Thermomonospora</taxon>
    </lineage>
</organism>
<dbReference type="GO" id="GO:0016491">
    <property type="term" value="F:oxidoreductase activity"/>
    <property type="evidence" value="ECO:0007669"/>
    <property type="project" value="InterPro"/>
</dbReference>
<gene>
    <name evidence="2" type="ordered locus">Tcur_0762</name>
</gene>
<dbReference type="HOGENOM" id="CLU_051479_2_0_11"/>
<dbReference type="PANTHER" id="PTHR23026">
    <property type="entry name" value="NADPH NITROREDUCTASE"/>
    <property type="match status" value="1"/>
</dbReference>
<dbReference type="Gene3D" id="3.40.109.10">
    <property type="entry name" value="NADH Oxidase"/>
    <property type="match status" value="1"/>
</dbReference>
<keyword evidence="3" id="KW-1185">Reference proteome</keyword>
<evidence type="ECO:0000313" key="3">
    <source>
        <dbReference type="Proteomes" id="UP000001918"/>
    </source>
</evidence>
<dbReference type="PANTHER" id="PTHR23026:SF123">
    <property type="entry name" value="NAD(P)H NITROREDUCTASE RV3131-RELATED"/>
    <property type="match status" value="1"/>
</dbReference>
<dbReference type="AlphaFoldDB" id="D1A5J4"/>
<name>D1A5J4_THECD</name>
<dbReference type="eggNOG" id="COG0778">
    <property type="taxonomic scope" value="Bacteria"/>
</dbReference>
<dbReference type="EMBL" id="CP001738">
    <property type="protein sequence ID" value="ACY96354.1"/>
    <property type="molecule type" value="Genomic_DNA"/>
</dbReference>
<dbReference type="KEGG" id="tcu:Tcur_0762"/>
<evidence type="ECO:0000313" key="2">
    <source>
        <dbReference type="EMBL" id="ACY96354.1"/>
    </source>
</evidence>
<sequence>MKPKPVNDTRGDTGRFAEDARFAVEAARWAPSVYNTQPWTFGIGEGRISLRADADRRLDVADPDGREMLISCGAALFNLVLALRYRGYAPRVRLLPEPDRPHLLADVDVTEPAEGPAGPDVVRLYEQVRERRTHRGPFRPHQVPAGLLATLREEARREGAALHVITDEHARAALAALTGAAEHLGRADPARNAEIIRWAPPPHSSRPDGVHAEAYPREPERARPDFPGRDFARGQGWGSDAPSGDAARGAATGVVVLLTTAADTPADWLRAGQAMQRVLLRAHAEEGLSAAFHTQALEFPELREVIRTRLCDGANPQMLLRLGVTDTRYRTVRRPLGELLHQE</sequence>
<protein>
    <submittedName>
        <fullName evidence="2">Uncharacterized protein</fullName>
    </submittedName>
</protein>
<accession>D1A5J4</accession>
<feature type="compositionally biased region" description="Basic and acidic residues" evidence="1">
    <location>
        <begin position="217"/>
        <end position="232"/>
    </location>
</feature>
<dbReference type="NCBIfam" id="NF047509">
    <property type="entry name" value="Rv3131_FMN_oxido"/>
    <property type="match status" value="1"/>
</dbReference>
<reference evidence="2 3" key="1">
    <citation type="journal article" date="2011" name="Stand. Genomic Sci.">
        <title>Complete genome sequence of Thermomonospora curvata type strain (B9).</title>
        <authorList>
            <person name="Chertkov O."/>
            <person name="Sikorski J."/>
            <person name="Nolan M."/>
            <person name="Lapidus A."/>
            <person name="Lucas S."/>
            <person name="Del Rio T.G."/>
            <person name="Tice H."/>
            <person name="Cheng J.F."/>
            <person name="Goodwin L."/>
            <person name="Pitluck S."/>
            <person name="Liolios K."/>
            <person name="Ivanova N."/>
            <person name="Mavromatis K."/>
            <person name="Mikhailova N."/>
            <person name="Ovchinnikova G."/>
            <person name="Pati A."/>
            <person name="Chen A."/>
            <person name="Palaniappan K."/>
            <person name="Djao O.D."/>
            <person name="Land M."/>
            <person name="Hauser L."/>
            <person name="Chang Y.J."/>
            <person name="Jeffries C.D."/>
            <person name="Brettin T."/>
            <person name="Han C."/>
            <person name="Detter J.C."/>
            <person name="Rohde M."/>
            <person name="Goker M."/>
            <person name="Woyke T."/>
            <person name="Bristow J."/>
            <person name="Eisen J.A."/>
            <person name="Markowitz V."/>
            <person name="Hugenholtz P."/>
            <person name="Klenk H.P."/>
            <person name="Kyrpides N.C."/>
        </authorList>
    </citation>
    <scope>NUCLEOTIDE SEQUENCE [LARGE SCALE GENOMIC DNA]</scope>
    <source>
        <strain evidence="3">ATCC 19995 / DSM 43183 / JCM 3096 / KCTC 9072 / NBRC 15933 / NCIMB 10081 / Henssen B9</strain>
    </source>
</reference>
<evidence type="ECO:0000256" key="1">
    <source>
        <dbReference type="SAM" id="MobiDB-lite"/>
    </source>
</evidence>
<dbReference type="InterPro" id="IPR050627">
    <property type="entry name" value="Nitroreductase/BluB"/>
</dbReference>
<dbReference type="InterPro" id="IPR000415">
    <property type="entry name" value="Nitroreductase-like"/>
</dbReference>
<dbReference type="STRING" id="471852.Tcur_0762"/>
<feature type="region of interest" description="Disordered" evidence="1">
    <location>
        <begin position="217"/>
        <end position="245"/>
    </location>
</feature>